<protein>
    <recommendedName>
        <fullName evidence="3">Fur-regulated basic protein FbpA</fullName>
    </recommendedName>
</protein>
<evidence type="ECO:0008006" key="3">
    <source>
        <dbReference type="Google" id="ProtNLM"/>
    </source>
</evidence>
<proteinExistence type="predicted"/>
<reference evidence="1 2" key="1">
    <citation type="journal article" date="2024" name="Int. J. Syst. Evol. Microbiol.">
        <title>Virgibacillus tibetensis sp. nov., isolated from salt lake on the Tibetan Plateau of China.</title>
        <authorList>
            <person name="Phurbu D."/>
            <person name="Liu Z.-X."/>
            <person name="Wang R."/>
            <person name="Zheng Y.-Y."/>
            <person name="Liu H.-C."/>
            <person name="Zhou Y.-G."/>
            <person name="Yu Y.-J."/>
            <person name="Li A.-H."/>
        </authorList>
    </citation>
    <scope>NUCLEOTIDE SEQUENCE [LARGE SCALE GENOMIC DNA]</scope>
    <source>
        <strain evidence="1 2">C22-A2</strain>
    </source>
</reference>
<evidence type="ECO:0000313" key="2">
    <source>
        <dbReference type="Proteomes" id="UP001335737"/>
    </source>
</evidence>
<name>A0ABU6KBA0_9BACI</name>
<gene>
    <name evidence="1" type="ORF">QGM71_02565</name>
</gene>
<dbReference type="Proteomes" id="UP001335737">
    <property type="component" value="Unassembled WGS sequence"/>
</dbReference>
<sequence length="48" mass="5573">MFKAVDTLEISKENHIIEQLHKLGFYKTNGLSYKELVHKLAVEKSGRE</sequence>
<comment type="caution">
    <text evidence="1">The sequence shown here is derived from an EMBL/GenBank/DDBJ whole genome shotgun (WGS) entry which is preliminary data.</text>
</comment>
<accession>A0ABU6KBA0</accession>
<keyword evidence="2" id="KW-1185">Reference proteome</keyword>
<organism evidence="1 2">
    <name type="scientific">Virgibacillus tibetensis</name>
    <dbReference type="NCBI Taxonomy" id="3042313"/>
    <lineage>
        <taxon>Bacteria</taxon>
        <taxon>Bacillati</taxon>
        <taxon>Bacillota</taxon>
        <taxon>Bacilli</taxon>
        <taxon>Bacillales</taxon>
        <taxon>Bacillaceae</taxon>
        <taxon>Virgibacillus</taxon>
    </lineage>
</organism>
<dbReference type="EMBL" id="JARZFX010000001">
    <property type="protein sequence ID" value="MEC5422373.1"/>
    <property type="molecule type" value="Genomic_DNA"/>
</dbReference>
<dbReference type="RefSeq" id="WP_327605940.1">
    <property type="nucleotide sequence ID" value="NZ_JARZFX010000001.1"/>
</dbReference>
<evidence type="ECO:0000313" key="1">
    <source>
        <dbReference type="EMBL" id="MEC5422373.1"/>
    </source>
</evidence>